<dbReference type="Gene3D" id="3.30.379.10">
    <property type="entry name" value="Chitobiase/beta-hexosaminidase domain 2-like"/>
    <property type="match status" value="1"/>
</dbReference>
<evidence type="ECO:0000313" key="3">
    <source>
        <dbReference type="EMBL" id="PKQ45452.1"/>
    </source>
</evidence>
<dbReference type="AlphaFoldDB" id="A0A2N3HKN2"/>
<dbReference type="SUPFAM" id="SSF55545">
    <property type="entry name" value="beta-N-acetylhexosaminidase-like domain"/>
    <property type="match status" value="1"/>
</dbReference>
<dbReference type="GO" id="GO:0016787">
    <property type="term" value="F:hydrolase activity"/>
    <property type="evidence" value="ECO:0007669"/>
    <property type="project" value="UniProtKB-KW"/>
</dbReference>
<dbReference type="OrthoDB" id="8727830at2"/>
<keyword evidence="4" id="KW-1185">Reference proteome</keyword>
<proteinExistence type="predicted"/>
<dbReference type="Gene3D" id="1.20.58.2150">
    <property type="match status" value="1"/>
</dbReference>
<dbReference type="Pfam" id="PF15979">
    <property type="entry name" value="Glyco_hydro_115"/>
    <property type="match status" value="1"/>
</dbReference>
<dbReference type="Gene3D" id="2.60.120.1620">
    <property type="match status" value="1"/>
</dbReference>
<evidence type="ECO:0000313" key="4">
    <source>
        <dbReference type="Proteomes" id="UP000233435"/>
    </source>
</evidence>
<dbReference type="Pfam" id="PF17829">
    <property type="entry name" value="GH115_C"/>
    <property type="match status" value="1"/>
</dbReference>
<organism evidence="3 4">
    <name type="scientific">Confluentibacter flavum</name>
    <dbReference type="NCBI Taxonomy" id="1909700"/>
    <lineage>
        <taxon>Bacteria</taxon>
        <taxon>Pseudomonadati</taxon>
        <taxon>Bacteroidota</taxon>
        <taxon>Flavobacteriia</taxon>
        <taxon>Flavobacteriales</taxon>
        <taxon>Flavobacteriaceae</taxon>
        <taxon>Confluentibacter</taxon>
    </lineage>
</organism>
<dbReference type="PANTHER" id="PTHR37842">
    <property type="match status" value="1"/>
</dbReference>
<dbReference type="Proteomes" id="UP000233435">
    <property type="component" value="Unassembled WGS sequence"/>
</dbReference>
<accession>A0A2N3HKN2</accession>
<dbReference type="PANTHER" id="PTHR37842:SF2">
    <property type="entry name" value="GYLCOSYL HYDROLASE 115 C-TERMINAL DOMAIN-CONTAINING PROTEIN"/>
    <property type="match status" value="1"/>
</dbReference>
<protein>
    <submittedName>
        <fullName evidence="3">Glycosyl hydrolase</fullName>
    </submittedName>
</protein>
<reference evidence="3 4" key="1">
    <citation type="submission" date="2017-12" db="EMBL/GenBank/DDBJ databases">
        <title>Confluentibacter flavum sp. nov., isolated from the saline lake.</title>
        <authorList>
            <person name="Yu L."/>
        </authorList>
    </citation>
    <scope>NUCLEOTIDE SEQUENCE [LARGE SCALE GENOMIC DNA]</scope>
    <source>
        <strain evidence="3 4">3B</strain>
    </source>
</reference>
<dbReference type="InterPro" id="IPR042301">
    <property type="entry name" value="GH115_sf"/>
</dbReference>
<evidence type="ECO:0000256" key="1">
    <source>
        <dbReference type="ARBA" id="ARBA00022801"/>
    </source>
</evidence>
<evidence type="ECO:0000259" key="2">
    <source>
        <dbReference type="Pfam" id="PF17829"/>
    </source>
</evidence>
<dbReference type="InterPro" id="IPR029018">
    <property type="entry name" value="Hex-like_dom2"/>
</dbReference>
<dbReference type="InterPro" id="IPR031924">
    <property type="entry name" value="GH115"/>
</dbReference>
<dbReference type="GO" id="GO:0005975">
    <property type="term" value="P:carbohydrate metabolic process"/>
    <property type="evidence" value="ECO:0007669"/>
    <property type="project" value="UniProtKB-ARBA"/>
</dbReference>
<sequence>MRHFLIVLLLSTTVLHSQIEVSSNVKNKKQYFSIVDGTTTVNILYDSSDNILIQKSATFLASDIEKVTGKKPEVLSSSNQATGNLIIIGTIGNSAIIDQLIASKKLNVDAIRGQWERFIIQTIQNPLPNVKEALVVVGSDKRGAAYGTFTISEEIGVSPWHWWADVPAKKSDNLFVKKDKFVSKGPSVKYRGIFLNDEAPALTGWVQETFGSFNHEFYEKIFELLLRNKANYLWPAMWQPRAFAVEDPENAKTADEYGIVMSTSHHEPMMRAHEEWGANGGGAWNYETNKEELQKFWRGGIERMGDHESVVTVGMRGDGDEAMSEGTAVDLLKNIITDQRQIIADVTGKPAENTPQVWAIYKEVQDYYDKGMRVDDDITILFCDDNWGNIRILPKKEDLNHKGGYGIYYHFDFVGGPVSYRWLNVTQIERVWEQMNLAYEWGVKDLWIVNVGDLKPMELPISFFLDFGWDADMKASDLPNYYLNWADQQFGSEHAIDITEILALSTKYSARRTPEMLKPDTYSLDNYREADRILEEYTQLLDRSKTIYDKLSQSYKSAYYQLVHYPIEALKNLNEMYISTAKNKLYASQNRASTNMYADKVKEDFFKDADLSKYYHETLADGKWNHFMSQTRIGYTTWSNPAVNKMPEITYIQVPSEAGLGYVAEHGTGRGRFSRSGLFASSLPKFDPINNQSYYLEIFNTGSDKLNYSLQAKDDWVKLSSEKGTVTHEEEVFVTIDWNIAPKGINTSEIVISGAGREYKVEVPIRNDLPVASGFIENNGVVSMEAANYTKKLDSKSINWTVMPNMGRTNSSVTIEPANAERQTPSKTSPSLEYVFTIFDGGDLKIETYLSPLLNYKKNEGLKYAIAIDDEQPQIINVNEEDTKPDWEYPDWWNNAVTDHIRKKQSTHKAIKPGKHTLKVWMIDPGLVFQKFVIDAGGLKPSYLGPVESVYLNP</sequence>
<gene>
    <name evidence="3" type="ORF">CSW08_07780</name>
</gene>
<dbReference type="RefSeq" id="WP_106659342.1">
    <property type="nucleotide sequence ID" value="NZ_PJEO01000024.1"/>
</dbReference>
<feature type="domain" description="Gylcosyl hydrolase 115 C-terminal" evidence="2">
    <location>
        <begin position="774"/>
        <end position="948"/>
    </location>
</feature>
<comment type="caution">
    <text evidence="3">The sequence shown here is derived from an EMBL/GenBank/DDBJ whole genome shotgun (WGS) entry which is preliminary data.</text>
</comment>
<keyword evidence="1 3" id="KW-0378">Hydrolase</keyword>
<dbReference type="InterPro" id="IPR041437">
    <property type="entry name" value="GH115_C"/>
</dbReference>
<dbReference type="EMBL" id="PJEO01000024">
    <property type="protein sequence ID" value="PKQ45452.1"/>
    <property type="molecule type" value="Genomic_DNA"/>
</dbReference>
<dbReference type="Gene3D" id="3.20.20.520">
    <property type="entry name" value="Glycosyl hydrolase family 115"/>
    <property type="match status" value="1"/>
</dbReference>
<name>A0A2N3HKN2_9FLAO</name>